<feature type="signal peptide" evidence="6">
    <location>
        <begin position="1"/>
        <end position="23"/>
    </location>
</feature>
<dbReference type="Proteomes" id="UP000215914">
    <property type="component" value="Chromosome 14"/>
</dbReference>
<dbReference type="PANTHER" id="PTHR33830:SF34">
    <property type="entry name" value="KNOTTIN SCORPION TOXIN-LIKE DOMAIN-CONTAINING PROTEIN"/>
    <property type="match status" value="1"/>
</dbReference>
<name>A0A251SG01_HELAN</name>
<comment type="similarity">
    <text evidence="1">Belongs to the DEFL family.</text>
</comment>
<evidence type="ECO:0000256" key="2">
    <source>
        <dbReference type="ARBA" id="ARBA00022529"/>
    </source>
</evidence>
<keyword evidence="4" id="KW-0611">Plant defense</keyword>
<organism evidence="8 9">
    <name type="scientific">Helianthus annuus</name>
    <name type="common">Common sunflower</name>
    <dbReference type="NCBI Taxonomy" id="4232"/>
    <lineage>
        <taxon>Eukaryota</taxon>
        <taxon>Viridiplantae</taxon>
        <taxon>Streptophyta</taxon>
        <taxon>Embryophyta</taxon>
        <taxon>Tracheophyta</taxon>
        <taxon>Spermatophyta</taxon>
        <taxon>Magnoliopsida</taxon>
        <taxon>eudicotyledons</taxon>
        <taxon>Gunneridae</taxon>
        <taxon>Pentapetalae</taxon>
        <taxon>asterids</taxon>
        <taxon>campanulids</taxon>
        <taxon>Asterales</taxon>
        <taxon>Asteraceae</taxon>
        <taxon>Asteroideae</taxon>
        <taxon>Heliantheae alliance</taxon>
        <taxon>Heliantheae</taxon>
        <taxon>Helianthus</taxon>
    </lineage>
</organism>
<dbReference type="EMBL" id="MNCJ02000329">
    <property type="protein sequence ID" value="KAF5768669.1"/>
    <property type="molecule type" value="Genomic_DNA"/>
</dbReference>
<keyword evidence="6" id="KW-0732">Signal</keyword>
<reference evidence="7" key="3">
    <citation type="submission" date="2020-06" db="EMBL/GenBank/DDBJ databases">
        <title>Helianthus annuus Genome sequencing and assembly Release 2.</title>
        <authorList>
            <person name="Gouzy J."/>
            <person name="Langlade N."/>
            <person name="Munos S."/>
        </authorList>
    </citation>
    <scope>NUCLEOTIDE SEQUENCE</scope>
    <source>
        <tissue evidence="7">Leaves</tissue>
    </source>
</reference>
<dbReference type="InterPro" id="IPR010851">
    <property type="entry name" value="DEFL"/>
</dbReference>
<evidence type="ECO:0000313" key="8">
    <source>
        <dbReference type="EMBL" id="OTF97779.1"/>
    </source>
</evidence>
<dbReference type="GO" id="GO:0050832">
    <property type="term" value="P:defense response to fungus"/>
    <property type="evidence" value="ECO:0007669"/>
    <property type="project" value="UniProtKB-KW"/>
</dbReference>
<evidence type="ECO:0000256" key="3">
    <source>
        <dbReference type="ARBA" id="ARBA00022577"/>
    </source>
</evidence>
<dbReference type="AlphaFoldDB" id="A0A251SG01"/>
<keyword evidence="9" id="KW-1185">Reference proteome</keyword>
<evidence type="ECO:0000313" key="7">
    <source>
        <dbReference type="EMBL" id="KAF5768669.1"/>
    </source>
</evidence>
<keyword evidence="5" id="KW-1015">Disulfide bond</keyword>
<keyword evidence="2" id="KW-0929">Antimicrobial</keyword>
<evidence type="ECO:0000256" key="4">
    <source>
        <dbReference type="ARBA" id="ARBA00022821"/>
    </source>
</evidence>
<protein>
    <submittedName>
        <fullName evidence="8">Uncharacterized protein</fullName>
    </submittedName>
</protein>
<feature type="chain" id="PRO_5041060954" evidence="6">
    <location>
        <begin position="24"/>
        <end position="86"/>
    </location>
</feature>
<gene>
    <name evidence="8" type="ORF">HannXRQ_Chr14g0438351</name>
    <name evidence="7" type="ORF">HanXRQr2_Chr14g0639201</name>
</gene>
<evidence type="ECO:0000313" key="9">
    <source>
        <dbReference type="Proteomes" id="UP000215914"/>
    </source>
</evidence>
<dbReference type="EMBL" id="CM007903">
    <property type="protein sequence ID" value="OTF97779.1"/>
    <property type="molecule type" value="Genomic_DNA"/>
</dbReference>
<accession>A0A251SG01</accession>
<keyword evidence="3" id="KW-0295">Fungicide</keyword>
<dbReference type="PANTHER" id="PTHR33830">
    <property type="entry name" value="DEFENSIN-LIKE PROTEIN 184-RELATED"/>
    <property type="match status" value="1"/>
</dbReference>
<dbReference type="InParanoid" id="A0A251SG01"/>
<dbReference type="Gramene" id="mRNA:HanXRQr2_Chr14g0639201">
    <property type="protein sequence ID" value="mRNA:HanXRQr2_Chr14g0639201"/>
    <property type="gene ID" value="HanXRQr2_Chr14g0639201"/>
</dbReference>
<dbReference type="PROSITE" id="PS51257">
    <property type="entry name" value="PROKAR_LIPOPROTEIN"/>
    <property type="match status" value="1"/>
</dbReference>
<dbReference type="GO" id="GO:0031640">
    <property type="term" value="P:killing of cells of another organism"/>
    <property type="evidence" value="ECO:0007669"/>
    <property type="project" value="UniProtKB-KW"/>
</dbReference>
<dbReference type="OMA" id="GECKDST"/>
<reference evidence="7 9" key="1">
    <citation type="journal article" date="2017" name="Nature">
        <title>The sunflower genome provides insights into oil metabolism, flowering and Asterid evolution.</title>
        <authorList>
            <person name="Badouin H."/>
            <person name="Gouzy J."/>
            <person name="Grassa C.J."/>
            <person name="Murat F."/>
            <person name="Staton S.E."/>
            <person name="Cottret L."/>
            <person name="Lelandais-Briere C."/>
            <person name="Owens G.L."/>
            <person name="Carrere S."/>
            <person name="Mayjonade B."/>
            <person name="Legrand L."/>
            <person name="Gill N."/>
            <person name="Kane N.C."/>
            <person name="Bowers J.E."/>
            <person name="Hubner S."/>
            <person name="Bellec A."/>
            <person name="Berard A."/>
            <person name="Berges H."/>
            <person name="Blanchet N."/>
            <person name="Boniface M.C."/>
            <person name="Brunel D."/>
            <person name="Catrice O."/>
            <person name="Chaidir N."/>
            <person name="Claudel C."/>
            <person name="Donnadieu C."/>
            <person name="Faraut T."/>
            <person name="Fievet G."/>
            <person name="Helmstetter N."/>
            <person name="King M."/>
            <person name="Knapp S.J."/>
            <person name="Lai Z."/>
            <person name="Le Paslier M.C."/>
            <person name="Lippi Y."/>
            <person name="Lorenzon L."/>
            <person name="Mandel J.R."/>
            <person name="Marage G."/>
            <person name="Marchand G."/>
            <person name="Marquand E."/>
            <person name="Bret-Mestries E."/>
            <person name="Morien E."/>
            <person name="Nambeesan S."/>
            <person name="Nguyen T."/>
            <person name="Pegot-Espagnet P."/>
            <person name="Pouilly N."/>
            <person name="Raftis F."/>
            <person name="Sallet E."/>
            <person name="Schiex T."/>
            <person name="Thomas J."/>
            <person name="Vandecasteele C."/>
            <person name="Vares D."/>
            <person name="Vear F."/>
            <person name="Vautrin S."/>
            <person name="Crespi M."/>
            <person name="Mangin B."/>
            <person name="Burke J.M."/>
            <person name="Salse J."/>
            <person name="Munos S."/>
            <person name="Vincourt P."/>
            <person name="Rieseberg L.H."/>
            <person name="Langlade N.B."/>
        </authorList>
    </citation>
    <scope>NUCLEOTIDE SEQUENCE [LARGE SCALE GENOMIC DNA]</scope>
    <source>
        <strain evidence="9">cv. SF193</strain>
        <tissue evidence="7">Leaves</tissue>
    </source>
</reference>
<evidence type="ECO:0000256" key="5">
    <source>
        <dbReference type="ARBA" id="ARBA00023157"/>
    </source>
</evidence>
<evidence type="ECO:0000256" key="6">
    <source>
        <dbReference type="SAM" id="SignalP"/>
    </source>
</evidence>
<reference evidence="8" key="2">
    <citation type="submission" date="2017-02" db="EMBL/GenBank/DDBJ databases">
        <title>Sunflower complete genome.</title>
        <authorList>
            <person name="Langlade N."/>
            <person name="Munos S."/>
        </authorList>
    </citation>
    <scope>NUCLEOTIDE SEQUENCE [LARGE SCALE GENOMIC DNA]</scope>
    <source>
        <tissue evidence="8">Leaves</tissue>
    </source>
</reference>
<sequence length="86" mass="9776">MKTSKSTRFLPLLLLLLISACSTKTEMVGFARAIRIPEHTCIKQFNETICEPERCQHQCTKREPFGVGKCNGNMCVCSYYCKLPPM</sequence>
<proteinExistence type="inferred from homology"/>
<evidence type="ECO:0000256" key="1">
    <source>
        <dbReference type="ARBA" id="ARBA00006722"/>
    </source>
</evidence>